<dbReference type="Proteomes" id="UP000681722">
    <property type="component" value="Unassembled WGS sequence"/>
</dbReference>
<dbReference type="EMBL" id="CAJNOQ010008721">
    <property type="protein sequence ID" value="CAF1204815.1"/>
    <property type="molecule type" value="Genomic_DNA"/>
</dbReference>
<dbReference type="Pfam" id="PF09414">
    <property type="entry name" value="RNA_ligase"/>
    <property type="match status" value="1"/>
</dbReference>
<dbReference type="AlphaFoldDB" id="A0A814WS33"/>
<evidence type="ECO:0000259" key="1">
    <source>
        <dbReference type="Pfam" id="PF09414"/>
    </source>
</evidence>
<reference evidence="2" key="1">
    <citation type="submission" date="2021-02" db="EMBL/GenBank/DDBJ databases">
        <authorList>
            <person name="Nowell W R."/>
        </authorList>
    </citation>
    <scope>NUCLEOTIDE SEQUENCE</scope>
</reference>
<proteinExistence type="predicted"/>
<keyword evidence="4" id="KW-1185">Reference proteome</keyword>
<protein>
    <recommendedName>
        <fullName evidence="1">RNA ligase domain-containing protein</fullName>
    </recommendedName>
</protein>
<sequence length="339" mass="39369">MMIAYPETEQFRSVIEKITRNPSRYKIEHGKSFPVLKFIGTVKLHGTNAAIVYQKDFEHYCQSRNNIITPEMDNAGFARFMYSLAKRFLMEKVLPDCPVFRKHFECGNNIVIYGEWCGGNIQKNVAIQGLARMFVIFKIRVGNSKAPLWLDPKEWSNLRWPEQSIFNIHDFPTYEIPIDFNQPKLSQNKLTEITEAVEQECPVGAHFNRNGAGEGVVWTEWTQSRGLLTFKVKGKEHSVRKVSQLASVETEKFTSLFEFVEYACTENRMQQAVDYLYEQQLTIEMENVETFLRWLTADIIKEESDTMNDSNINSKDVGCAITDKATAWFQDQLYLYVEQ</sequence>
<organism evidence="2 4">
    <name type="scientific">Didymodactylos carnosus</name>
    <dbReference type="NCBI Taxonomy" id="1234261"/>
    <lineage>
        <taxon>Eukaryota</taxon>
        <taxon>Metazoa</taxon>
        <taxon>Spiralia</taxon>
        <taxon>Gnathifera</taxon>
        <taxon>Rotifera</taxon>
        <taxon>Eurotatoria</taxon>
        <taxon>Bdelloidea</taxon>
        <taxon>Philodinida</taxon>
        <taxon>Philodinidae</taxon>
        <taxon>Didymodactylos</taxon>
    </lineage>
</organism>
<evidence type="ECO:0000313" key="2">
    <source>
        <dbReference type="EMBL" id="CAF1204815.1"/>
    </source>
</evidence>
<feature type="domain" description="RNA ligase" evidence="1">
    <location>
        <begin position="37"/>
        <end position="232"/>
    </location>
</feature>
<dbReference type="EMBL" id="CAJOBC010008723">
    <property type="protein sequence ID" value="CAF3969142.1"/>
    <property type="molecule type" value="Genomic_DNA"/>
</dbReference>
<evidence type="ECO:0000313" key="3">
    <source>
        <dbReference type="EMBL" id="CAF3969142.1"/>
    </source>
</evidence>
<dbReference type="Proteomes" id="UP000663829">
    <property type="component" value="Unassembled WGS sequence"/>
</dbReference>
<dbReference type="OrthoDB" id="10005335at2759"/>
<name>A0A814WS33_9BILA</name>
<gene>
    <name evidence="2" type="ORF">GPM918_LOCUS23908</name>
    <name evidence="3" type="ORF">SRO942_LOCUS23907</name>
</gene>
<dbReference type="InterPro" id="IPR021122">
    <property type="entry name" value="RNA_ligase_dom_REL/Rnl2"/>
</dbReference>
<comment type="caution">
    <text evidence="2">The sequence shown here is derived from an EMBL/GenBank/DDBJ whole genome shotgun (WGS) entry which is preliminary data.</text>
</comment>
<evidence type="ECO:0000313" key="4">
    <source>
        <dbReference type="Proteomes" id="UP000663829"/>
    </source>
</evidence>
<dbReference type="SUPFAM" id="SSF56091">
    <property type="entry name" value="DNA ligase/mRNA capping enzyme, catalytic domain"/>
    <property type="match status" value="1"/>
</dbReference>
<dbReference type="Gene3D" id="3.30.470.30">
    <property type="entry name" value="DNA ligase/mRNA capping enzyme"/>
    <property type="match status" value="1"/>
</dbReference>
<accession>A0A814WS33</accession>